<protein>
    <submittedName>
        <fullName evidence="1">Uracil phosphoribosyltransferase or UMP pyrophosphorylase</fullName>
    </submittedName>
</protein>
<name>A0A2Z2KS18_9FLOR</name>
<keyword evidence="1" id="KW-0808">Transferase</keyword>
<dbReference type="AlphaFoldDB" id="A0A2Z2KS18"/>
<keyword evidence="1" id="KW-0934">Plastid</keyword>
<dbReference type="GO" id="GO:0016757">
    <property type="term" value="F:glycosyltransferase activity"/>
    <property type="evidence" value="ECO:0007669"/>
    <property type="project" value="UniProtKB-KW"/>
</dbReference>
<dbReference type="Gene3D" id="3.40.50.2020">
    <property type="match status" value="1"/>
</dbReference>
<geneLocation type="plastid" evidence="1"/>
<dbReference type="InterPro" id="IPR029057">
    <property type="entry name" value="PRTase-like"/>
</dbReference>
<organism evidence="1">
    <name type="scientific">Porolithon onkodes</name>
    <dbReference type="NCBI Taxonomy" id="231751"/>
    <lineage>
        <taxon>Eukaryota</taxon>
        <taxon>Rhodophyta</taxon>
        <taxon>Florideophyceae</taxon>
        <taxon>Corallinophycidae</taxon>
        <taxon>Corallinales</taxon>
        <taxon>Porolithaceae</taxon>
        <taxon>Porolithon</taxon>
    </lineage>
</organism>
<dbReference type="EMBL" id="KY212106">
    <property type="protein sequence ID" value="ASB29658.1"/>
    <property type="molecule type" value="Genomic_DNA"/>
</dbReference>
<proteinExistence type="predicted"/>
<dbReference type="GeneID" id="37507565"/>
<dbReference type="RefSeq" id="YP_009502056.1">
    <property type="nucleotide sequence ID" value="NC_038144.1"/>
</dbReference>
<sequence length="182" mass="21641">MKLNIHLLSHPIIQSLSSMTNNSSHSYNIMNQYFKYLGFFIIYETIRTWAKIHKLTVKTTKEKKDSIIMDPKESYTIIFNNLNYVNMFQEIQSILPRLNLKLIEQDAQQLKFSQDTRQKILIVHYQMDISYIKYILNNLHNIHNFKLEQIRIACVECQTSQLIQLGETYSNLTIYTTKIIDK</sequence>
<keyword evidence="1" id="KW-0328">Glycosyltransferase</keyword>
<accession>A0A2Z2KS18</accession>
<reference evidence="1" key="1">
    <citation type="submission" date="2016-11" db="EMBL/GenBank/DDBJ databases">
        <title>Complete organellar and ribosomal genomic analysis of the lectotype specimen of the reef forming species Porolithon onkodes (Heydrich) Foslie.</title>
        <authorList>
            <person name="Hughey J.R."/>
            <person name="Gabrielson P.W."/>
        </authorList>
    </citation>
    <scope>NUCLEOTIDE SEQUENCE</scope>
</reference>
<evidence type="ECO:0000313" key="1">
    <source>
        <dbReference type="EMBL" id="ASB29658.1"/>
    </source>
</evidence>
<gene>
    <name evidence="1" type="primary">upp</name>
</gene>